<name>A0A1E2VBZ4_9GAMM</name>
<dbReference type="PANTHER" id="PTHR13847:SF281">
    <property type="entry name" value="FAD DEPENDENT OXIDOREDUCTASE DOMAIN-CONTAINING PROTEIN"/>
    <property type="match status" value="1"/>
</dbReference>
<dbReference type="PANTHER" id="PTHR13847">
    <property type="entry name" value="SARCOSINE DEHYDROGENASE-RELATED"/>
    <property type="match status" value="1"/>
</dbReference>
<dbReference type="OrthoDB" id="311718at2"/>
<proteinExistence type="predicted"/>
<dbReference type="SUPFAM" id="SSF51905">
    <property type="entry name" value="FAD/NAD(P)-binding domain"/>
    <property type="match status" value="1"/>
</dbReference>
<evidence type="ECO:0000313" key="3">
    <source>
        <dbReference type="EMBL" id="ODC04336.1"/>
    </source>
</evidence>
<feature type="domain" description="FAD dependent oxidoreductase" evidence="2">
    <location>
        <begin position="36"/>
        <end position="384"/>
    </location>
</feature>
<protein>
    <recommendedName>
        <fullName evidence="2">FAD dependent oxidoreductase domain-containing protein</fullName>
    </recommendedName>
</protein>
<keyword evidence="4" id="KW-1185">Reference proteome</keyword>
<dbReference type="Pfam" id="PF01266">
    <property type="entry name" value="DAO"/>
    <property type="match status" value="1"/>
</dbReference>
<gene>
    <name evidence="3" type="ORF">BFW38_13140</name>
</gene>
<dbReference type="AlphaFoldDB" id="A0A1E2VBZ4"/>
<dbReference type="Gene3D" id="3.30.9.10">
    <property type="entry name" value="D-Amino Acid Oxidase, subunit A, domain 2"/>
    <property type="match status" value="1"/>
</dbReference>
<dbReference type="STRING" id="197479.BFW38_13140"/>
<dbReference type="Gene3D" id="3.50.50.60">
    <property type="entry name" value="FAD/NAD(P)-binding domain"/>
    <property type="match status" value="1"/>
</dbReference>
<reference evidence="3 4" key="1">
    <citation type="submission" date="2016-08" db="EMBL/GenBank/DDBJ databases">
        <authorList>
            <person name="Seilhamer J.J."/>
        </authorList>
    </citation>
    <scope>NUCLEOTIDE SEQUENCE [LARGE SCALE GENOMIC DNA]</scope>
    <source>
        <strain evidence="3 4">PH27A</strain>
    </source>
</reference>
<organism evidence="3 4">
    <name type="scientific">Terasakiispira papahanaumokuakeensis</name>
    <dbReference type="NCBI Taxonomy" id="197479"/>
    <lineage>
        <taxon>Bacteria</taxon>
        <taxon>Pseudomonadati</taxon>
        <taxon>Pseudomonadota</taxon>
        <taxon>Gammaproteobacteria</taxon>
        <taxon>Oceanospirillales</taxon>
        <taxon>Terasakiispira</taxon>
    </lineage>
</organism>
<dbReference type="EMBL" id="MDTQ01000001">
    <property type="protein sequence ID" value="ODC04336.1"/>
    <property type="molecule type" value="Genomic_DNA"/>
</dbReference>
<dbReference type="GO" id="GO:0016491">
    <property type="term" value="F:oxidoreductase activity"/>
    <property type="evidence" value="ECO:0007669"/>
    <property type="project" value="UniProtKB-KW"/>
</dbReference>
<dbReference type="InterPro" id="IPR006076">
    <property type="entry name" value="FAD-dep_OxRdtase"/>
</dbReference>
<comment type="caution">
    <text evidence="3">The sequence shown here is derived from an EMBL/GenBank/DDBJ whole genome shotgun (WGS) entry which is preliminary data.</text>
</comment>
<evidence type="ECO:0000256" key="1">
    <source>
        <dbReference type="ARBA" id="ARBA00023002"/>
    </source>
</evidence>
<sequence length="429" mass="46945">MTYALAPSHQHACGWNHWLPPREPHPSLTHDQSAEVVIVGAGYTGVAAARAWAMQRPDDRILLLDASTLGEGSPGRNSGFMLEIALANDASADQLARMAQLNEISRTTMAEIRHLVTTHQIDCQLQHSGTLRAACTPEGLASIAAYKTFLQSAGLRHEVLSRQALADRIGTDYYHEGLYSPDCYLVQPAALIRGLADCLPPQVKRYENTRVTRVHREGDQWQVNTDQAQIRAPQVILANNAFSRMLGADHSRLTAIYTYAAVTDVLPESVQAEVMPQAWGLLPAHRLGCTLRSTADGRLMIRSLYSYEKEQDNTAVQHHLQSSFDARYPQLKDYPLTEVWGGTTGLTYNGAPVWGEIQPGLYVSAGCNGGGIVKGTFLGQTLAHKAMGQATPDIHGLFGQASWMPPEPVRKLGFHLIAALERRKANGEA</sequence>
<dbReference type="GO" id="GO:0005737">
    <property type="term" value="C:cytoplasm"/>
    <property type="evidence" value="ECO:0007669"/>
    <property type="project" value="TreeGrafter"/>
</dbReference>
<keyword evidence="1" id="KW-0560">Oxidoreductase</keyword>
<accession>A0A1E2VBZ4</accession>
<dbReference type="InterPro" id="IPR036188">
    <property type="entry name" value="FAD/NAD-bd_sf"/>
</dbReference>
<evidence type="ECO:0000259" key="2">
    <source>
        <dbReference type="Pfam" id="PF01266"/>
    </source>
</evidence>
<dbReference type="RefSeq" id="WP_068999318.1">
    <property type="nucleotide sequence ID" value="NZ_MDTQ01000001.1"/>
</dbReference>
<dbReference type="Proteomes" id="UP000094291">
    <property type="component" value="Unassembled WGS sequence"/>
</dbReference>
<evidence type="ECO:0000313" key="4">
    <source>
        <dbReference type="Proteomes" id="UP000094291"/>
    </source>
</evidence>